<dbReference type="SUPFAM" id="SSF53067">
    <property type="entry name" value="Actin-like ATPase domain"/>
    <property type="match status" value="2"/>
</dbReference>
<evidence type="ECO:0000256" key="2">
    <source>
        <dbReference type="ARBA" id="ARBA00022618"/>
    </source>
</evidence>
<reference evidence="8 9" key="1">
    <citation type="journal article" date="2016" name="Nat. Commun.">
        <title>Thousands of microbial genomes shed light on interconnected biogeochemical processes in an aquifer system.</title>
        <authorList>
            <person name="Anantharaman K."/>
            <person name="Brown C.T."/>
            <person name="Hug L.A."/>
            <person name="Sharon I."/>
            <person name="Castelle C.J."/>
            <person name="Probst A.J."/>
            <person name="Thomas B.C."/>
            <person name="Singh A."/>
            <person name="Wilkins M.J."/>
            <person name="Karaoz U."/>
            <person name="Brodie E.L."/>
            <person name="Williams K.H."/>
            <person name="Hubbard S.S."/>
            <person name="Banfield J.F."/>
        </authorList>
    </citation>
    <scope>NUCLEOTIDE SEQUENCE [LARGE SCALE GENOMIC DNA]</scope>
</reference>
<dbReference type="SMART" id="SM00842">
    <property type="entry name" value="FtsA"/>
    <property type="match status" value="1"/>
</dbReference>
<dbReference type="CDD" id="cd24048">
    <property type="entry name" value="ASKHA_NBD_FtsA"/>
    <property type="match status" value="1"/>
</dbReference>
<dbReference type="InterPro" id="IPR050696">
    <property type="entry name" value="FtsA/MreB"/>
</dbReference>
<comment type="caution">
    <text evidence="8">The sequence shown here is derived from an EMBL/GenBank/DDBJ whole genome shotgun (WGS) entry which is preliminary data.</text>
</comment>
<comment type="subcellular location">
    <subcellularLocation>
        <location evidence="5">Cell membrane</location>
        <topology evidence="5">Peripheral membrane protein</topology>
        <orientation evidence="5">Cytoplasmic side</orientation>
    </subcellularLocation>
    <text evidence="5">Localizes to the Z ring in an FtsZ-dependent manner. Targeted to the membrane through a conserved C-terminal amphipathic helix.</text>
</comment>
<keyword evidence="2 5" id="KW-0132">Cell division</keyword>
<evidence type="ECO:0000256" key="3">
    <source>
        <dbReference type="ARBA" id="ARBA00023136"/>
    </source>
</evidence>
<evidence type="ECO:0000256" key="6">
    <source>
        <dbReference type="PIRNR" id="PIRNR003101"/>
    </source>
</evidence>
<evidence type="ECO:0000256" key="4">
    <source>
        <dbReference type="ARBA" id="ARBA00023306"/>
    </source>
</evidence>
<evidence type="ECO:0000313" key="9">
    <source>
        <dbReference type="Proteomes" id="UP000178372"/>
    </source>
</evidence>
<feature type="domain" description="SHS2" evidence="7">
    <location>
        <begin position="6"/>
        <end position="195"/>
    </location>
</feature>
<dbReference type="GO" id="GO:0043093">
    <property type="term" value="P:FtsZ-dependent cytokinesis"/>
    <property type="evidence" value="ECO:0007669"/>
    <property type="project" value="UniProtKB-UniRule"/>
</dbReference>
<dbReference type="InterPro" id="IPR043129">
    <property type="entry name" value="ATPase_NBD"/>
</dbReference>
<dbReference type="PANTHER" id="PTHR32432">
    <property type="entry name" value="CELL DIVISION PROTEIN FTSA-RELATED"/>
    <property type="match status" value="1"/>
</dbReference>
<gene>
    <name evidence="5" type="primary">ftsA</name>
    <name evidence="8" type="ORF">A2690_02385</name>
</gene>
<comment type="similarity">
    <text evidence="5 6">Belongs to the FtsA/MreB family.</text>
</comment>
<dbReference type="Gene3D" id="3.30.420.40">
    <property type="match status" value="2"/>
</dbReference>
<organism evidence="8 9">
    <name type="scientific">Candidatus Roizmanbacteria bacterium RIFCSPHIGHO2_01_FULL_39_12b</name>
    <dbReference type="NCBI Taxonomy" id="1802030"/>
    <lineage>
        <taxon>Bacteria</taxon>
        <taxon>Candidatus Roizmaniibacteriota</taxon>
    </lineage>
</organism>
<dbReference type="Pfam" id="PF14450">
    <property type="entry name" value="FtsA"/>
    <property type="match status" value="1"/>
</dbReference>
<protein>
    <recommendedName>
        <fullName evidence="5 6">Cell division protein FtsA</fullName>
    </recommendedName>
</protein>
<dbReference type="InterPro" id="IPR020823">
    <property type="entry name" value="Cell_div_FtsA"/>
</dbReference>
<dbReference type="AlphaFoldDB" id="A0A1F7GDQ9"/>
<dbReference type="NCBIfam" id="TIGR01174">
    <property type="entry name" value="ftsA"/>
    <property type="match status" value="1"/>
</dbReference>
<dbReference type="HAMAP" id="MF_02033">
    <property type="entry name" value="FtsA"/>
    <property type="match status" value="1"/>
</dbReference>
<accession>A0A1F7GDQ9</accession>
<proteinExistence type="inferred from homology"/>
<comment type="subunit">
    <text evidence="5">Self-interacts. Interacts with FtsZ.</text>
</comment>
<dbReference type="Proteomes" id="UP000178372">
    <property type="component" value="Unassembled WGS sequence"/>
</dbReference>
<dbReference type="PIRSF" id="PIRSF003101">
    <property type="entry name" value="FtsA"/>
    <property type="match status" value="1"/>
</dbReference>
<dbReference type="InterPro" id="IPR003494">
    <property type="entry name" value="SHS2_FtsA"/>
</dbReference>
<evidence type="ECO:0000259" key="7">
    <source>
        <dbReference type="SMART" id="SM00842"/>
    </source>
</evidence>
<evidence type="ECO:0000256" key="5">
    <source>
        <dbReference type="HAMAP-Rule" id="MF_02033"/>
    </source>
</evidence>
<sequence length="428" mass="45972">MKDEIITGIDIGSSKIAVLVAKLSPDEQVPRVLGFSSVDSHGVKRGQIVDINRVVRVVENAVEAAERMAGAKIQSSYVSIGGPHIQSLNSQGVVAVSNPNTEITGEDVLRVIDAAKAISLSSTREIIEVTPREFIVDGQDGINNPVGMSGVRLEVNTHIITASLTNLRNVDRCLSDLGIKTNGYIFSGMASSLSSVTDTEKELGIAVVDIGGGKIDICIYTDGALSYSSSVPFGARHITNDIAVGLRISLDSAEKVKLFLSSKDVKKQLTEEHVGKTSKDDIDVSKLGLTEDITKVSYKTVVEGIIRPRLEEIFEEILSHIERSGFVTAIPSGLVLVGGGALTVGTVEAAKRIVGVPARIGVPGNMTGLIDEVIYPQYSCVAGLLLYSQHDESQRQGLDFKDFDKILRNFSLTKSYKKITDLFKSFIP</sequence>
<evidence type="ECO:0000256" key="1">
    <source>
        <dbReference type="ARBA" id="ARBA00022475"/>
    </source>
</evidence>
<keyword evidence="3 5" id="KW-0472">Membrane</keyword>
<keyword evidence="1 5" id="KW-1003">Cell membrane</keyword>
<evidence type="ECO:0000313" key="8">
    <source>
        <dbReference type="EMBL" id="OGK16996.1"/>
    </source>
</evidence>
<dbReference type="EMBL" id="MFZF01000007">
    <property type="protein sequence ID" value="OGK16996.1"/>
    <property type="molecule type" value="Genomic_DNA"/>
</dbReference>
<keyword evidence="4 5" id="KW-0131">Cell cycle</keyword>
<name>A0A1F7GDQ9_9BACT</name>
<comment type="function">
    <text evidence="5 6">Cell division protein that is involved in the assembly of the Z ring. May serve as a membrane anchor for the Z ring.</text>
</comment>
<dbReference type="Gene3D" id="3.30.1490.110">
    <property type="match status" value="1"/>
</dbReference>
<dbReference type="Pfam" id="PF02491">
    <property type="entry name" value="SHS2_FTSA"/>
    <property type="match status" value="1"/>
</dbReference>
<dbReference type="PANTHER" id="PTHR32432:SF4">
    <property type="entry name" value="CELL DIVISION PROTEIN FTSA"/>
    <property type="match status" value="1"/>
</dbReference>
<dbReference type="GO" id="GO:0032153">
    <property type="term" value="C:cell division site"/>
    <property type="evidence" value="ECO:0007669"/>
    <property type="project" value="UniProtKB-UniRule"/>
</dbReference>
<dbReference type="GO" id="GO:0009898">
    <property type="term" value="C:cytoplasmic side of plasma membrane"/>
    <property type="evidence" value="ECO:0007669"/>
    <property type="project" value="UniProtKB-UniRule"/>
</dbReference>